<keyword evidence="2 9" id="KW-1003">Cell membrane</keyword>
<dbReference type="InterPro" id="IPR001872">
    <property type="entry name" value="Peptidase_A8"/>
</dbReference>
<comment type="function">
    <text evidence="9 10">This protein specifically catalyzes the removal of signal peptides from prolipoproteins.</text>
</comment>
<evidence type="ECO:0000256" key="5">
    <source>
        <dbReference type="ARBA" id="ARBA00022750"/>
    </source>
</evidence>
<dbReference type="Proteomes" id="UP000254707">
    <property type="component" value="Unassembled WGS sequence"/>
</dbReference>
<evidence type="ECO:0000256" key="7">
    <source>
        <dbReference type="ARBA" id="ARBA00022989"/>
    </source>
</evidence>
<feature type="active site" evidence="9">
    <location>
        <position position="134"/>
    </location>
</feature>
<evidence type="ECO:0000256" key="11">
    <source>
        <dbReference type="RuleBase" id="RU004181"/>
    </source>
</evidence>
<dbReference type="GO" id="GO:0004190">
    <property type="term" value="F:aspartic-type endopeptidase activity"/>
    <property type="evidence" value="ECO:0007669"/>
    <property type="project" value="UniProtKB-UniRule"/>
</dbReference>
<feature type="transmembrane region" description="Helical" evidence="9">
    <location>
        <begin position="21"/>
        <end position="44"/>
    </location>
</feature>
<evidence type="ECO:0000256" key="10">
    <source>
        <dbReference type="RuleBase" id="RU000594"/>
    </source>
</evidence>
<evidence type="ECO:0000256" key="6">
    <source>
        <dbReference type="ARBA" id="ARBA00022801"/>
    </source>
</evidence>
<dbReference type="EC" id="3.4.23.36" evidence="9"/>
<comment type="pathway">
    <text evidence="9">Protein modification; lipoprotein biosynthesis (signal peptide cleavage).</text>
</comment>
<evidence type="ECO:0000256" key="3">
    <source>
        <dbReference type="ARBA" id="ARBA00022670"/>
    </source>
</evidence>
<proteinExistence type="inferred from homology"/>
<dbReference type="GO" id="GO:0005886">
    <property type="term" value="C:plasma membrane"/>
    <property type="evidence" value="ECO:0007669"/>
    <property type="project" value="UniProtKB-SubCell"/>
</dbReference>
<feature type="active site" evidence="9">
    <location>
        <position position="152"/>
    </location>
</feature>
<comment type="subcellular location">
    <subcellularLocation>
        <location evidence="9">Cell membrane</location>
        <topology evidence="9">Multi-pass membrane protein</topology>
    </subcellularLocation>
</comment>
<comment type="similarity">
    <text evidence="1 9 11">Belongs to the peptidase A8 family.</text>
</comment>
<feature type="transmembrane region" description="Helical" evidence="9">
    <location>
        <begin position="144"/>
        <end position="167"/>
    </location>
</feature>
<evidence type="ECO:0000256" key="2">
    <source>
        <dbReference type="ARBA" id="ARBA00022475"/>
    </source>
</evidence>
<dbReference type="EMBL" id="UHED01000001">
    <property type="protein sequence ID" value="SUM83279.1"/>
    <property type="molecule type" value="Genomic_DNA"/>
</dbReference>
<dbReference type="GO" id="GO:0006508">
    <property type="term" value="P:proteolysis"/>
    <property type="evidence" value="ECO:0007669"/>
    <property type="project" value="UniProtKB-KW"/>
</dbReference>
<protein>
    <recommendedName>
        <fullName evidence="9">Lipoprotein signal peptidase</fullName>
        <ecNumber evidence="9">3.4.23.36</ecNumber>
    </recommendedName>
    <alternativeName>
        <fullName evidence="9">Prolipoprotein signal peptidase</fullName>
    </alternativeName>
    <alternativeName>
        <fullName evidence="9">Signal peptidase II</fullName>
        <shortName evidence="9">SPase II</shortName>
    </alternativeName>
</protein>
<evidence type="ECO:0000313" key="13">
    <source>
        <dbReference type="Proteomes" id="UP000254707"/>
    </source>
</evidence>
<gene>
    <name evidence="9 12" type="primary">lspA</name>
    <name evidence="12" type="ORF">NCTC7688_01854</name>
</gene>
<evidence type="ECO:0000256" key="4">
    <source>
        <dbReference type="ARBA" id="ARBA00022692"/>
    </source>
</evidence>
<dbReference type="Pfam" id="PF01252">
    <property type="entry name" value="Peptidase_A8"/>
    <property type="match status" value="1"/>
</dbReference>
<evidence type="ECO:0000256" key="9">
    <source>
        <dbReference type="HAMAP-Rule" id="MF_00161"/>
    </source>
</evidence>
<comment type="catalytic activity">
    <reaction evidence="9 10">
        <text>Release of signal peptides from bacterial membrane prolipoproteins. Hydrolyzes -Xaa-Yaa-Zaa-|-(S,diacylglyceryl)Cys-, in which Xaa is hydrophobic (preferably Leu), and Yaa (Ala or Ser) and Zaa (Gly or Ala) have small, neutral side chains.</text>
        <dbReference type="EC" id="3.4.23.36"/>
    </reaction>
</comment>
<dbReference type="HAMAP" id="MF_00161">
    <property type="entry name" value="LspA"/>
    <property type="match status" value="1"/>
</dbReference>
<keyword evidence="4 9" id="KW-0812">Transmembrane</keyword>
<dbReference type="NCBIfam" id="TIGR00077">
    <property type="entry name" value="lspA"/>
    <property type="match status" value="1"/>
</dbReference>
<accession>A0A380HPP0</accession>
<feature type="transmembrane region" description="Helical" evidence="9">
    <location>
        <begin position="106"/>
        <end position="124"/>
    </location>
</feature>
<keyword evidence="7 9" id="KW-1133">Transmembrane helix</keyword>
<reference evidence="12 13" key="1">
    <citation type="submission" date="2018-06" db="EMBL/GenBank/DDBJ databases">
        <authorList>
            <consortium name="Pathogen Informatics"/>
            <person name="Doyle S."/>
        </authorList>
    </citation>
    <scope>NUCLEOTIDE SEQUENCE [LARGE SCALE GENOMIC DNA]</scope>
    <source>
        <strain evidence="12 13">NCTC7688</strain>
    </source>
</reference>
<evidence type="ECO:0000313" key="12">
    <source>
        <dbReference type="EMBL" id="SUM83279.1"/>
    </source>
</evidence>
<organism evidence="12 13">
    <name type="scientific">Staphylococcus saprophyticus</name>
    <dbReference type="NCBI Taxonomy" id="29385"/>
    <lineage>
        <taxon>Bacteria</taxon>
        <taxon>Bacillati</taxon>
        <taxon>Bacillota</taxon>
        <taxon>Bacilli</taxon>
        <taxon>Bacillales</taxon>
        <taxon>Staphylococcaceae</taxon>
        <taxon>Staphylococcus</taxon>
    </lineage>
</organism>
<dbReference type="AlphaFoldDB" id="A0A380HPP0"/>
<dbReference type="PANTHER" id="PTHR33695:SF1">
    <property type="entry name" value="LIPOPROTEIN SIGNAL PEPTIDASE"/>
    <property type="match status" value="1"/>
</dbReference>
<keyword evidence="6 9" id="KW-0378">Hydrolase</keyword>
<dbReference type="UniPathway" id="UPA00665"/>
<evidence type="ECO:0000256" key="1">
    <source>
        <dbReference type="ARBA" id="ARBA00006139"/>
    </source>
</evidence>
<sequence length="174" mass="19516">MRVVVKATERRIGGTDMKRQYYIGISLFITIIILVLDQITKFIIASSMKVGDSFEVIPNFLNITSHRNDGAAWGILSGKMSFFFIITIIILVVLIVFYIKEAKNNLLMQIAISLLFAGALGNFIDRVLHGEVVDFVDTYIFGYNFPIFNVADSSLTIGVLLIIIALLTDMKKEE</sequence>
<name>A0A380HPP0_STASA</name>
<keyword evidence="12" id="KW-0449">Lipoprotein</keyword>
<keyword evidence="5 9" id="KW-0064">Aspartyl protease</keyword>
<dbReference type="PRINTS" id="PR00781">
    <property type="entry name" value="LIPOSIGPTASE"/>
</dbReference>
<keyword evidence="3 9" id="KW-0645">Protease</keyword>
<dbReference type="PANTHER" id="PTHR33695">
    <property type="entry name" value="LIPOPROTEIN SIGNAL PEPTIDASE"/>
    <property type="match status" value="1"/>
</dbReference>
<evidence type="ECO:0000256" key="8">
    <source>
        <dbReference type="ARBA" id="ARBA00023136"/>
    </source>
</evidence>
<dbReference type="PROSITE" id="PS00855">
    <property type="entry name" value="SPASE_II"/>
    <property type="match status" value="1"/>
</dbReference>
<feature type="transmembrane region" description="Helical" evidence="9">
    <location>
        <begin position="80"/>
        <end position="99"/>
    </location>
</feature>
<keyword evidence="8 9" id="KW-0472">Membrane</keyword>